<organism evidence="3 4">
    <name type="scientific">Ceraceosorus bombacis</name>
    <dbReference type="NCBI Taxonomy" id="401625"/>
    <lineage>
        <taxon>Eukaryota</taxon>
        <taxon>Fungi</taxon>
        <taxon>Dikarya</taxon>
        <taxon>Basidiomycota</taxon>
        <taxon>Ustilaginomycotina</taxon>
        <taxon>Exobasidiomycetes</taxon>
        <taxon>Ceraceosorales</taxon>
        <taxon>Ceraceosoraceae</taxon>
        <taxon>Ceraceosorus</taxon>
    </lineage>
</organism>
<proteinExistence type="predicted"/>
<feature type="compositionally biased region" description="Basic and acidic residues" evidence="2">
    <location>
        <begin position="67"/>
        <end position="76"/>
    </location>
</feature>
<feature type="region of interest" description="Disordered" evidence="2">
    <location>
        <begin position="1"/>
        <end position="24"/>
    </location>
</feature>
<evidence type="ECO:0000313" key="3">
    <source>
        <dbReference type="EMBL" id="CEH11993.1"/>
    </source>
</evidence>
<accession>A0A0P1B8A0</accession>
<sequence length="162" mass="18222">MRARQGRLQATDQAPTLPAPDQGDVMMQQVLEQLAEIKRKVEEVRVEAAEREQKWERRLDAAQMLDPEAHQGDTERVPSPARGGQLRGRFTRFTRFTNISTPEPQLDNQVDQTLARGGAKQKDEAVLDRTNPLASCLQWARPRKGMIGPLQGKKKAILTSIT</sequence>
<evidence type="ECO:0000256" key="1">
    <source>
        <dbReference type="SAM" id="Coils"/>
    </source>
</evidence>
<dbReference type="AlphaFoldDB" id="A0A0P1B8A0"/>
<evidence type="ECO:0000313" key="4">
    <source>
        <dbReference type="Proteomes" id="UP000054845"/>
    </source>
</evidence>
<evidence type="ECO:0000256" key="2">
    <source>
        <dbReference type="SAM" id="MobiDB-lite"/>
    </source>
</evidence>
<keyword evidence="1" id="KW-0175">Coiled coil</keyword>
<keyword evidence="4" id="KW-1185">Reference proteome</keyword>
<feature type="coiled-coil region" evidence="1">
    <location>
        <begin position="27"/>
        <end position="54"/>
    </location>
</feature>
<dbReference type="Proteomes" id="UP000054845">
    <property type="component" value="Unassembled WGS sequence"/>
</dbReference>
<name>A0A0P1B8A0_9BASI</name>
<dbReference type="EMBL" id="CCYA01000103">
    <property type="protein sequence ID" value="CEH11993.1"/>
    <property type="molecule type" value="Genomic_DNA"/>
</dbReference>
<reference evidence="3 4" key="1">
    <citation type="submission" date="2014-09" db="EMBL/GenBank/DDBJ databases">
        <authorList>
            <person name="Magalhaes I.L.F."/>
            <person name="Oliveira U."/>
            <person name="Santos F.R."/>
            <person name="Vidigal T.H.D.A."/>
            <person name="Brescovit A.D."/>
            <person name="Santos A.J."/>
        </authorList>
    </citation>
    <scope>NUCLEOTIDE SEQUENCE [LARGE SCALE GENOMIC DNA]</scope>
</reference>
<protein>
    <submittedName>
        <fullName evidence="3">Uncharacterized protein</fullName>
    </submittedName>
</protein>
<feature type="region of interest" description="Disordered" evidence="2">
    <location>
        <begin position="65"/>
        <end position="86"/>
    </location>
</feature>